<evidence type="ECO:0000259" key="6">
    <source>
        <dbReference type="Pfam" id="PF04127"/>
    </source>
</evidence>
<feature type="binding site" evidence="3">
    <location>
        <position position="323"/>
    </location>
    <ligand>
        <name>CTP</name>
        <dbReference type="ChEBI" id="CHEBI:37563"/>
    </ligand>
</feature>
<keyword evidence="3 4" id="KW-0285">Flavoprotein</keyword>
<keyword evidence="3" id="KW-0511">Multifunctional enzyme</keyword>
<protein>
    <recommendedName>
        <fullName evidence="3">Coenzyme A biosynthesis bifunctional protein CoaBC</fullName>
    </recommendedName>
    <alternativeName>
        <fullName evidence="3">DNA/pantothenate metabolism flavoprotein</fullName>
    </alternativeName>
    <alternativeName>
        <fullName evidence="3">Phosphopantothenoylcysteine synthetase/decarboxylase</fullName>
        <shortName evidence="3">PPCS-PPCDC</shortName>
    </alternativeName>
    <domain>
        <recommendedName>
            <fullName evidence="3">Phosphopantothenoylcysteine decarboxylase</fullName>
            <shortName evidence="3">PPC decarboxylase</shortName>
            <shortName evidence="3">PPC-DC</shortName>
            <ecNumber evidence="3">4.1.1.36</ecNumber>
        </recommendedName>
        <alternativeName>
            <fullName evidence="3">CoaC</fullName>
        </alternativeName>
    </domain>
    <domain>
        <recommendedName>
            <fullName evidence="3">Phosphopantothenate--cysteine ligase</fullName>
            <ecNumber evidence="3">6.3.2.5</ecNumber>
        </recommendedName>
        <alternativeName>
            <fullName evidence="3">CoaB</fullName>
        </alternativeName>
        <alternativeName>
            <fullName evidence="3">Phosphopantothenoylcysteine synthetase</fullName>
            <shortName evidence="3">PPC synthetase</shortName>
            <shortName evidence="3">PPC-S</shortName>
        </alternativeName>
    </domain>
</protein>
<comment type="pathway">
    <text evidence="3 4">Cofactor biosynthesis; coenzyme A biosynthesis; CoA from (R)-pantothenate: step 2/5.</text>
</comment>
<evidence type="ECO:0000256" key="1">
    <source>
        <dbReference type="ARBA" id="ARBA00022793"/>
    </source>
</evidence>
<evidence type="ECO:0000256" key="2">
    <source>
        <dbReference type="ARBA" id="ARBA00023239"/>
    </source>
</evidence>
<evidence type="ECO:0000313" key="7">
    <source>
        <dbReference type="EMBL" id="MFC5588481.1"/>
    </source>
</evidence>
<dbReference type="SUPFAM" id="SSF102645">
    <property type="entry name" value="CoaB-like"/>
    <property type="match status" value="1"/>
</dbReference>
<comment type="cofactor">
    <cofactor evidence="3">
        <name>Mg(2+)</name>
        <dbReference type="ChEBI" id="CHEBI:18420"/>
    </cofactor>
</comment>
<dbReference type="NCBIfam" id="TIGR00521">
    <property type="entry name" value="coaBC_dfp"/>
    <property type="match status" value="1"/>
</dbReference>
<comment type="similarity">
    <text evidence="3 4">In the N-terminal section; belongs to the HFCD (homo-oligomeric flavin containing Cys decarboxylase) superfamily.</text>
</comment>
<proteinExistence type="inferred from homology"/>
<evidence type="ECO:0000256" key="3">
    <source>
        <dbReference type="HAMAP-Rule" id="MF_02225"/>
    </source>
</evidence>
<feature type="binding site" evidence="3">
    <location>
        <position position="289"/>
    </location>
    <ligand>
        <name>CTP</name>
        <dbReference type="ChEBI" id="CHEBI:37563"/>
    </ligand>
</feature>
<comment type="caution">
    <text evidence="7">The sequence shown here is derived from an EMBL/GenBank/DDBJ whole genome shotgun (WGS) entry which is preliminary data.</text>
</comment>
<dbReference type="Gene3D" id="3.40.50.10300">
    <property type="entry name" value="CoaB-like"/>
    <property type="match status" value="1"/>
</dbReference>
<keyword evidence="3 4" id="KW-0288">FMN</keyword>
<comment type="function">
    <text evidence="4">Catalyzes two steps in the biosynthesis of coenzyme A. In the first step cysteine is conjugated to 4'-phosphopantothenate to form 4-phosphopantothenoylcysteine, in the latter compound is decarboxylated to form 4'-phosphopantotheine.</text>
</comment>
<dbReference type="EC" id="4.1.1.36" evidence="3"/>
<comment type="similarity">
    <text evidence="3 4">In the C-terminal section; belongs to the PPC synthetase family.</text>
</comment>
<keyword evidence="2 3" id="KW-0456">Lyase</keyword>
<dbReference type="EMBL" id="JBHSNO010000005">
    <property type="protein sequence ID" value="MFC5588481.1"/>
    <property type="molecule type" value="Genomic_DNA"/>
</dbReference>
<dbReference type="HAMAP" id="MF_02225">
    <property type="entry name" value="CoaBC"/>
    <property type="match status" value="1"/>
</dbReference>
<feature type="binding site" evidence="3">
    <location>
        <position position="341"/>
    </location>
    <ligand>
        <name>CTP</name>
        <dbReference type="ChEBI" id="CHEBI:37563"/>
    </ligand>
</feature>
<feature type="active site" description="Proton donor" evidence="3">
    <location>
        <position position="156"/>
    </location>
</feature>
<dbReference type="InterPro" id="IPR035929">
    <property type="entry name" value="CoaB-like_sf"/>
</dbReference>
<gene>
    <name evidence="3 7" type="primary">coaBC</name>
    <name evidence="7" type="ORF">ACFPRA_06265</name>
</gene>
<feature type="binding site" evidence="3">
    <location>
        <position position="337"/>
    </location>
    <ligand>
        <name>CTP</name>
        <dbReference type="ChEBI" id="CHEBI:37563"/>
    </ligand>
</feature>
<comment type="function">
    <text evidence="3">Catalyzes two sequential steps in the biosynthesis of coenzyme A. In the first step cysteine is conjugated to 4'-phosphopantothenate to form 4-phosphopantothenoylcysteine. In the second step the latter compound is decarboxylated to form 4'-phosphopantotheine.</text>
</comment>
<dbReference type="Pfam" id="PF04127">
    <property type="entry name" value="DFP"/>
    <property type="match status" value="1"/>
</dbReference>
<keyword evidence="1 3" id="KW-0210">Decarboxylase</keyword>
<sequence length="404" mass="44184">MLNKKILLCVTGGIAVYKAVALVSKLSQAGADVKVMMTESAMEFVTPLTFQAMSRNDVYFDTFDEKDSRVIAHIDLADWADLVVVAPATANVIGKLANGIADDMVTTTLLATTAEVWIAPAMNVHMYENKAVIRNIDRLHQDGYRFIEPSEGFLACGYVGKGRLEEPEKIVELIMERFATPNERPLAGKKVVITAGPTRERIDPVRYVSNFSSGKMGYAMAEAAASLGATTILVSGPVGLDKPAGVTVIDVESAADMYAAVRAHYKDASIVIKSAAVADYRPKEIHTQKMKKKDGDSVIELERTTDILKSLGEMKTEQILVGFAAETEHAVDYGRGKLESKNLDYIIVNDVTDPDAGFGKDTNVVTLLSRKGMHQPFEAMPKKELAKVLLETIIKEESDRLHDR</sequence>
<dbReference type="InterPro" id="IPR007085">
    <property type="entry name" value="DNA/pantothenate-metab_flavo_C"/>
</dbReference>
<keyword evidence="3 4" id="KW-0436">Ligase</keyword>
<evidence type="ECO:0000256" key="4">
    <source>
        <dbReference type="RuleBase" id="RU364078"/>
    </source>
</evidence>
<feature type="domain" description="DNA/pantothenate metabolism flavoprotein C-terminal" evidence="6">
    <location>
        <begin position="186"/>
        <end position="395"/>
    </location>
</feature>
<evidence type="ECO:0000313" key="8">
    <source>
        <dbReference type="Proteomes" id="UP001596109"/>
    </source>
</evidence>
<keyword evidence="8" id="KW-1185">Reference proteome</keyword>
<dbReference type="GO" id="GO:0004633">
    <property type="term" value="F:phosphopantothenoylcysteine decarboxylase activity"/>
    <property type="evidence" value="ECO:0007669"/>
    <property type="project" value="UniProtKB-EC"/>
</dbReference>
<dbReference type="Proteomes" id="UP001596109">
    <property type="component" value="Unassembled WGS sequence"/>
</dbReference>
<dbReference type="Pfam" id="PF02441">
    <property type="entry name" value="Flavoprotein"/>
    <property type="match status" value="1"/>
</dbReference>
<dbReference type="PANTHER" id="PTHR14359">
    <property type="entry name" value="HOMO-OLIGOMERIC FLAVIN CONTAINING CYS DECARBOXYLASE FAMILY"/>
    <property type="match status" value="1"/>
</dbReference>
<accession>A0ABW0TGB1</accession>
<dbReference type="GO" id="GO:0004632">
    <property type="term" value="F:phosphopantothenate--cysteine ligase activity"/>
    <property type="evidence" value="ECO:0007669"/>
    <property type="project" value="UniProtKB-EC"/>
</dbReference>
<comment type="catalytic activity">
    <reaction evidence="3 4">
        <text>(R)-4'-phosphopantothenate + L-cysteine + CTP = N-[(R)-4-phosphopantothenoyl]-L-cysteine + CMP + diphosphate + H(+)</text>
        <dbReference type="Rhea" id="RHEA:19397"/>
        <dbReference type="ChEBI" id="CHEBI:10986"/>
        <dbReference type="ChEBI" id="CHEBI:15378"/>
        <dbReference type="ChEBI" id="CHEBI:33019"/>
        <dbReference type="ChEBI" id="CHEBI:35235"/>
        <dbReference type="ChEBI" id="CHEBI:37563"/>
        <dbReference type="ChEBI" id="CHEBI:59458"/>
        <dbReference type="ChEBI" id="CHEBI:60377"/>
        <dbReference type="EC" id="6.3.2.5"/>
    </reaction>
</comment>
<feature type="domain" description="Flavoprotein" evidence="5">
    <location>
        <begin position="4"/>
        <end position="176"/>
    </location>
</feature>
<comment type="cofactor">
    <cofactor evidence="3">
        <name>FMN</name>
        <dbReference type="ChEBI" id="CHEBI:58210"/>
    </cofactor>
    <text evidence="3">Binds 1 FMN per subunit.</text>
</comment>
<name>A0ABW0TGB1_9BACL</name>
<feature type="region of interest" description="Phosphopantothenate--cysteine ligase" evidence="3">
    <location>
        <begin position="191"/>
        <end position="404"/>
    </location>
</feature>
<dbReference type="RefSeq" id="WP_381431809.1">
    <property type="nucleotide sequence ID" value="NZ_JBHSNO010000005.1"/>
</dbReference>
<feature type="region of interest" description="Phosphopantothenoylcysteine decarboxylase" evidence="3">
    <location>
        <begin position="1"/>
        <end position="190"/>
    </location>
</feature>
<feature type="binding site" evidence="3">
    <location>
        <position position="279"/>
    </location>
    <ligand>
        <name>CTP</name>
        <dbReference type="ChEBI" id="CHEBI:37563"/>
    </ligand>
</feature>
<keyword evidence="3" id="KW-0479">Metal-binding</keyword>
<comment type="catalytic activity">
    <reaction evidence="3 4">
        <text>N-[(R)-4-phosphopantothenoyl]-L-cysteine + H(+) = (R)-4'-phosphopantetheine + CO2</text>
        <dbReference type="Rhea" id="RHEA:16793"/>
        <dbReference type="ChEBI" id="CHEBI:15378"/>
        <dbReference type="ChEBI" id="CHEBI:16526"/>
        <dbReference type="ChEBI" id="CHEBI:59458"/>
        <dbReference type="ChEBI" id="CHEBI:61723"/>
        <dbReference type="EC" id="4.1.1.36"/>
    </reaction>
</comment>
<dbReference type="Gene3D" id="3.40.50.1950">
    <property type="entry name" value="Flavin prenyltransferase-like"/>
    <property type="match status" value="1"/>
</dbReference>
<comment type="caution">
    <text evidence="3">Lacks conserved residue(s) required for the propagation of feature annotation.</text>
</comment>
<dbReference type="InterPro" id="IPR005252">
    <property type="entry name" value="CoaBC"/>
</dbReference>
<keyword evidence="3" id="KW-0460">Magnesium</keyword>
<dbReference type="InterPro" id="IPR003382">
    <property type="entry name" value="Flavoprotein"/>
</dbReference>
<dbReference type="PANTHER" id="PTHR14359:SF6">
    <property type="entry name" value="PHOSPHOPANTOTHENOYLCYSTEINE DECARBOXYLASE"/>
    <property type="match status" value="1"/>
</dbReference>
<evidence type="ECO:0000259" key="5">
    <source>
        <dbReference type="Pfam" id="PF02441"/>
    </source>
</evidence>
<dbReference type="SUPFAM" id="SSF52507">
    <property type="entry name" value="Homo-oligomeric flavin-containing Cys decarboxylases, HFCD"/>
    <property type="match status" value="1"/>
</dbReference>
<organism evidence="7 8">
    <name type="scientific">Sporosarcina soli</name>
    <dbReference type="NCBI Taxonomy" id="334736"/>
    <lineage>
        <taxon>Bacteria</taxon>
        <taxon>Bacillati</taxon>
        <taxon>Bacillota</taxon>
        <taxon>Bacilli</taxon>
        <taxon>Bacillales</taxon>
        <taxon>Caryophanaceae</taxon>
        <taxon>Sporosarcina</taxon>
    </lineage>
</organism>
<reference evidence="8" key="1">
    <citation type="journal article" date="2019" name="Int. J. Syst. Evol. Microbiol.">
        <title>The Global Catalogue of Microorganisms (GCM) 10K type strain sequencing project: providing services to taxonomists for standard genome sequencing and annotation.</title>
        <authorList>
            <consortium name="The Broad Institute Genomics Platform"/>
            <consortium name="The Broad Institute Genome Sequencing Center for Infectious Disease"/>
            <person name="Wu L."/>
            <person name="Ma J."/>
        </authorList>
    </citation>
    <scope>NUCLEOTIDE SEQUENCE [LARGE SCALE GENOMIC DNA]</scope>
    <source>
        <strain evidence="8">CGMCC 4.1434</strain>
    </source>
</reference>
<comment type="pathway">
    <text evidence="3 4">Cofactor biosynthesis; coenzyme A biosynthesis; CoA from (R)-pantothenate: step 3/5.</text>
</comment>
<dbReference type="InterPro" id="IPR036551">
    <property type="entry name" value="Flavin_trans-like"/>
</dbReference>
<dbReference type="EC" id="6.3.2.5" evidence="3"/>